<evidence type="ECO:0000313" key="3">
    <source>
        <dbReference type="EMBL" id="JAT00119.1"/>
    </source>
</evidence>
<gene>
    <name evidence="3" type="ORF">g.7670</name>
</gene>
<organism evidence="3">
    <name type="scientific">Homalodisca liturata</name>
    <dbReference type="NCBI Taxonomy" id="320908"/>
    <lineage>
        <taxon>Eukaryota</taxon>
        <taxon>Metazoa</taxon>
        <taxon>Ecdysozoa</taxon>
        <taxon>Arthropoda</taxon>
        <taxon>Hexapoda</taxon>
        <taxon>Insecta</taxon>
        <taxon>Pterygota</taxon>
        <taxon>Neoptera</taxon>
        <taxon>Paraneoptera</taxon>
        <taxon>Hemiptera</taxon>
        <taxon>Auchenorrhyncha</taxon>
        <taxon>Membracoidea</taxon>
        <taxon>Cicadellidae</taxon>
        <taxon>Cicadellinae</taxon>
        <taxon>Proconiini</taxon>
        <taxon>Homalodisca</taxon>
    </lineage>
</organism>
<dbReference type="PROSITE" id="PS50848">
    <property type="entry name" value="START"/>
    <property type="match status" value="1"/>
</dbReference>
<dbReference type="PANTHER" id="PTHR46121:SF4">
    <property type="entry name" value="STEROIDOGENIC ACUTE REGULATORY PROTEIN-LIKE"/>
    <property type="match status" value="1"/>
</dbReference>
<dbReference type="GO" id="GO:0005765">
    <property type="term" value="C:lysosomal membrane"/>
    <property type="evidence" value="ECO:0007669"/>
    <property type="project" value="TreeGrafter"/>
</dbReference>
<evidence type="ECO:0000259" key="2">
    <source>
        <dbReference type="PROSITE" id="PS50848"/>
    </source>
</evidence>
<dbReference type="Pfam" id="PF01852">
    <property type="entry name" value="START"/>
    <property type="match status" value="1"/>
</dbReference>
<dbReference type="Gene3D" id="3.30.530.20">
    <property type="match status" value="1"/>
</dbReference>
<evidence type="ECO:0000256" key="1">
    <source>
        <dbReference type="SAM" id="SignalP"/>
    </source>
</evidence>
<dbReference type="SUPFAM" id="SSF55961">
    <property type="entry name" value="Bet v1-like"/>
    <property type="match status" value="1"/>
</dbReference>
<name>A0A1B6JLK7_9HEMI</name>
<accession>A0A1B6JLK7</accession>
<feature type="signal peptide" evidence="1">
    <location>
        <begin position="1"/>
        <end position="25"/>
    </location>
</feature>
<dbReference type="InterPro" id="IPR000799">
    <property type="entry name" value="StAR-like"/>
</dbReference>
<reference evidence="3" key="1">
    <citation type="submission" date="2015-11" db="EMBL/GenBank/DDBJ databases">
        <title>De novo transcriptome assembly of four potential Pierce s Disease insect vectors from Arizona vineyards.</title>
        <authorList>
            <person name="Tassone E.E."/>
        </authorList>
    </citation>
    <scope>NUCLEOTIDE SEQUENCE</scope>
</reference>
<dbReference type="GO" id="GO:0099044">
    <property type="term" value="P:vesicle tethering to endoplasmic reticulum"/>
    <property type="evidence" value="ECO:0007669"/>
    <property type="project" value="TreeGrafter"/>
</dbReference>
<dbReference type="GO" id="GO:0008289">
    <property type="term" value="F:lipid binding"/>
    <property type="evidence" value="ECO:0007669"/>
    <property type="project" value="InterPro"/>
</dbReference>
<dbReference type="InterPro" id="IPR023393">
    <property type="entry name" value="START-like_dom_sf"/>
</dbReference>
<sequence>MRHEVAILLGLGLLCVLCTWERTKPKQIQSSSIDISSGPTERVVEHHPSLASSVRTVRRSEFMNGYVNYSNVESTTNETAETLPTFVSSETNVSLDNNNLTSSLGFPVAEELSTPTQKEEAVDEDMETNSNEIEQDPIISQGSSPPLVIFPNSSPNHMASSHSVETVNLNYENTRKNNSQLTNSTDEDVDYVSMGEQLLSDATTILDTGIWNFQRETEDGDQIFSRQLNNGNMVYRLTGVVNMPAENLLVIIYDGLGDYAKWNPSFIECRVLEKINDDTDISYTVSASGARGYVASRDFVSLRHWVLRDKTYIAASKSIDFPGAPSNPDYIRGLNGPGCMELRPLSSDPDKTEFRWLLNTKLNGWIPSYIADKAYKRFMTKYMVFLREYCKKIKMRVSDSSTIP</sequence>
<proteinExistence type="predicted"/>
<dbReference type="PRINTS" id="PR00978">
    <property type="entry name" value="STARPROTEIN"/>
</dbReference>
<feature type="chain" id="PRO_5008585936" description="START domain-containing protein" evidence="1">
    <location>
        <begin position="26"/>
        <end position="404"/>
    </location>
</feature>
<dbReference type="GO" id="GO:0005789">
    <property type="term" value="C:endoplasmic reticulum membrane"/>
    <property type="evidence" value="ECO:0007669"/>
    <property type="project" value="TreeGrafter"/>
</dbReference>
<dbReference type="EMBL" id="GECU01007588">
    <property type="protein sequence ID" value="JAT00119.1"/>
    <property type="molecule type" value="Transcribed_RNA"/>
</dbReference>
<dbReference type="SMART" id="SM00234">
    <property type="entry name" value="START"/>
    <property type="match status" value="1"/>
</dbReference>
<protein>
    <recommendedName>
        <fullName evidence="2">START domain-containing protein</fullName>
    </recommendedName>
</protein>
<keyword evidence="1" id="KW-0732">Signal</keyword>
<dbReference type="InterPro" id="IPR051869">
    <property type="entry name" value="STARD3"/>
</dbReference>
<dbReference type="PANTHER" id="PTHR46121">
    <property type="entry name" value="STEROIDOGENIC ACUTE REGULATORY PROTEIN-LIKE"/>
    <property type="match status" value="1"/>
</dbReference>
<dbReference type="GO" id="GO:0140284">
    <property type="term" value="C:endoplasmic reticulum-endosome membrane contact site"/>
    <property type="evidence" value="ECO:0007669"/>
    <property type="project" value="TreeGrafter"/>
</dbReference>
<dbReference type="InterPro" id="IPR002913">
    <property type="entry name" value="START_lipid-bd_dom"/>
</dbReference>
<feature type="domain" description="START" evidence="2">
    <location>
        <begin position="211"/>
        <end position="395"/>
    </location>
</feature>
<dbReference type="AlphaFoldDB" id="A0A1B6JLK7"/>
<dbReference type="GO" id="GO:0031902">
    <property type="term" value="C:late endosome membrane"/>
    <property type="evidence" value="ECO:0007669"/>
    <property type="project" value="TreeGrafter"/>
</dbReference>